<dbReference type="RefSeq" id="WP_085559128.1">
    <property type="nucleotide sequence ID" value="NZ_FOAH01000021.1"/>
</dbReference>
<gene>
    <name evidence="1" type="ORF">SAMN04488700_0909</name>
</gene>
<sequence length="66" mass="8039">MKDNFQEYKADFSAIMESKKMSEYQKLYLLEGLLKDTKYIFQYTVKTKNCSDKKLFYRIDRYPLMG</sequence>
<evidence type="ECO:0000313" key="1">
    <source>
        <dbReference type="EMBL" id="SMH28430.1"/>
    </source>
</evidence>
<proteinExistence type="predicted"/>
<keyword evidence="2" id="KW-1185">Reference proteome</keyword>
<dbReference type="EMBL" id="FXBJ01000002">
    <property type="protein sequence ID" value="SMH28430.1"/>
    <property type="molecule type" value="Genomic_DNA"/>
</dbReference>
<protein>
    <submittedName>
        <fullName evidence="1">Uncharacterized protein</fullName>
    </submittedName>
</protein>
<reference evidence="1 2" key="1">
    <citation type="submission" date="2017-04" db="EMBL/GenBank/DDBJ databases">
        <authorList>
            <person name="Afonso C.L."/>
            <person name="Miller P.J."/>
            <person name="Scott M.A."/>
            <person name="Spackman E."/>
            <person name="Goraichik I."/>
            <person name="Dimitrov K.M."/>
            <person name="Suarez D.L."/>
            <person name="Swayne D.E."/>
        </authorList>
    </citation>
    <scope>NUCLEOTIDE SEQUENCE [LARGE SCALE GENOMIC DNA]</scope>
    <source>
        <strain evidence="1 2">LMG26642</strain>
    </source>
</reference>
<dbReference type="AlphaFoldDB" id="A0A1X7MWK1"/>
<organism evidence="1 2">
    <name type="scientific">Carnobacterium iners</name>
    <dbReference type="NCBI Taxonomy" id="1073423"/>
    <lineage>
        <taxon>Bacteria</taxon>
        <taxon>Bacillati</taxon>
        <taxon>Bacillota</taxon>
        <taxon>Bacilli</taxon>
        <taxon>Lactobacillales</taxon>
        <taxon>Carnobacteriaceae</taxon>
        <taxon>Carnobacterium</taxon>
    </lineage>
</organism>
<dbReference type="Proteomes" id="UP000193435">
    <property type="component" value="Unassembled WGS sequence"/>
</dbReference>
<accession>A0A1X7MWK1</accession>
<name>A0A1X7MWK1_9LACT</name>
<evidence type="ECO:0000313" key="2">
    <source>
        <dbReference type="Proteomes" id="UP000193435"/>
    </source>
</evidence>